<evidence type="ECO:0000259" key="2">
    <source>
        <dbReference type="Pfam" id="PF24460"/>
    </source>
</evidence>
<dbReference type="AlphaFoldDB" id="A0ABD5V8A5"/>
<sequence length="135" mass="14793">MLGTRVRAVVVGICSLLLPGLGQALIRRWVRALFFVGLFITTVAVFVPESALTADVPLDGLFAHAQDVSQNMSDWGTIAITVVQFGAMMDAYVQALQRPTQTTEGPTCPRCGREVEPTHGFCQWCTYEFEEPADN</sequence>
<gene>
    <name evidence="3" type="ORF">ACFQGB_01420</name>
</gene>
<dbReference type="Proteomes" id="UP001596395">
    <property type="component" value="Unassembled WGS sequence"/>
</dbReference>
<dbReference type="RefSeq" id="WP_336348542.1">
    <property type="nucleotide sequence ID" value="NZ_JAZAQL010000001.1"/>
</dbReference>
<dbReference type="Pfam" id="PF24460">
    <property type="entry name" value="DUF7575"/>
    <property type="match status" value="1"/>
</dbReference>
<reference evidence="3 4" key="1">
    <citation type="journal article" date="2019" name="Int. J. Syst. Evol. Microbiol.">
        <title>The Global Catalogue of Microorganisms (GCM) 10K type strain sequencing project: providing services to taxonomists for standard genome sequencing and annotation.</title>
        <authorList>
            <consortium name="The Broad Institute Genomics Platform"/>
            <consortium name="The Broad Institute Genome Sequencing Center for Infectious Disease"/>
            <person name="Wu L."/>
            <person name="Ma J."/>
        </authorList>
    </citation>
    <scope>NUCLEOTIDE SEQUENCE [LARGE SCALE GENOMIC DNA]</scope>
    <source>
        <strain evidence="3 4">GX26</strain>
    </source>
</reference>
<dbReference type="EMBL" id="JBHSXN010000001">
    <property type="protein sequence ID" value="MFC6951510.1"/>
    <property type="molecule type" value="Genomic_DNA"/>
</dbReference>
<name>A0ABD5V8A5_9EURY</name>
<proteinExistence type="predicted"/>
<keyword evidence="1" id="KW-0812">Transmembrane</keyword>
<organism evidence="3 4">
    <name type="scientific">Halorubellus litoreus</name>
    <dbReference type="NCBI Taxonomy" id="755308"/>
    <lineage>
        <taxon>Archaea</taxon>
        <taxon>Methanobacteriati</taxon>
        <taxon>Methanobacteriota</taxon>
        <taxon>Stenosarchaea group</taxon>
        <taxon>Halobacteria</taxon>
        <taxon>Halobacteriales</taxon>
        <taxon>Halorubellaceae</taxon>
        <taxon>Halorubellus</taxon>
    </lineage>
</organism>
<accession>A0ABD5V8A5</accession>
<feature type="transmembrane region" description="Helical" evidence="1">
    <location>
        <begin position="32"/>
        <end position="52"/>
    </location>
</feature>
<dbReference type="InterPro" id="IPR055997">
    <property type="entry name" value="DUF7575"/>
</dbReference>
<protein>
    <recommendedName>
        <fullName evidence="2">DUF7575 domain-containing protein</fullName>
    </recommendedName>
</protein>
<keyword evidence="4" id="KW-1185">Reference proteome</keyword>
<comment type="caution">
    <text evidence="3">The sequence shown here is derived from an EMBL/GenBank/DDBJ whole genome shotgun (WGS) entry which is preliminary data.</text>
</comment>
<evidence type="ECO:0000313" key="4">
    <source>
        <dbReference type="Proteomes" id="UP001596395"/>
    </source>
</evidence>
<evidence type="ECO:0000256" key="1">
    <source>
        <dbReference type="SAM" id="Phobius"/>
    </source>
</evidence>
<feature type="domain" description="DUF7575" evidence="2">
    <location>
        <begin position="104"/>
        <end position="130"/>
    </location>
</feature>
<evidence type="ECO:0000313" key="3">
    <source>
        <dbReference type="EMBL" id="MFC6951510.1"/>
    </source>
</evidence>
<keyword evidence="1" id="KW-0472">Membrane</keyword>
<keyword evidence="1" id="KW-1133">Transmembrane helix</keyword>